<dbReference type="Proteomes" id="UP001225761">
    <property type="component" value="Unassembled WGS sequence"/>
</dbReference>
<evidence type="ECO:0000313" key="7">
    <source>
        <dbReference type="Proteomes" id="UP001225761"/>
    </source>
</evidence>
<keyword evidence="1 3" id="KW-0479">Metal-binding</keyword>
<evidence type="ECO:0000256" key="1">
    <source>
        <dbReference type="ARBA" id="ARBA00022723"/>
    </source>
</evidence>
<accession>A0ABT6YW42</accession>
<name>A0ABT6YW42_9BACT</name>
<evidence type="ECO:0000313" key="6">
    <source>
        <dbReference type="EMBL" id="MDI9873029.1"/>
    </source>
</evidence>
<dbReference type="Gene3D" id="3.80.10.10">
    <property type="entry name" value="Ribonuclease Inhibitor"/>
    <property type="match status" value="1"/>
</dbReference>
<feature type="transmembrane region" description="Helical" evidence="4">
    <location>
        <begin position="64"/>
        <end position="86"/>
    </location>
</feature>
<dbReference type="Pfam" id="PF09990">
    <property type="entry name" value="DUF2231"/>
    <property type="match status" value="1"/>
</dbReference>
<evidence type="ECO:0000256" key="3">
    <source>
        <dbReference type="PROSITE-ProRule" id="PRU00433"/>
    </source>
</evidence>
<comment type="caution">
    <text evidence="6">The sequence shown here is derived from an EMBL/GenBank/DDBJ whole genome shotgun (WGS) entry which is preliminary data.</text>
</comment>
<feature type="transmembrane region" description="Helical" evidence="4">
    <location>
        <begin position="102"/>
        <end position="121"/>
    </location>
</feature>
<dbReference type="InterPro" id="IPR019251">
    <property type="entry name" value="DUF2231_TM"/>
</dbReference>
<dbReference type="EMBL" id="JASHIE010000001">
    <property type="protein sequence ID" value="MDI9873029.1"/>
    <property type="molecule type" value="Genomic_DNA"/>
</dbReference>
<keyword evidence="3" id="KW-0349">Heme</keyword>
<dbReference type="PROSITE" id="PS51007">
    <property type="entry name" value="CYTC"/>
    <property type="match status" value="1"/>
</dbReference>
<keyword evidence="4" id="KW-0472">Membrane</keyword>
<organism evidence="6 7">
    <name type="scientific">Flectobacillus rivi</name>
    <dbReference type="NCBI Taxonomy" id="2984209"/>
    <lineage>
        <taxon>Bacteria</taxon>
        <taxon>Pseudomonadati</taxon>
        <taxon>Bacteroidota</taxon>
        <taxon>Cytophagia</taxon>
        <taxon>Cytophagales</taxon>
        <taxon>Flectobacillaceae</taxon>
        <taxon>Flectobacillus</taxon>
    </lineage>
</organism>
<dbReference type="InterPro" id="IPR009056">
    <property type="entry name" value="Cyt_c-like_dom"/>
</dbReference>
<evidence type="ECO:0000256" key="2">
    <source>
        <dbReference type="ARBA" id="ARBA00023004"/>
    </source>
</evidence>
<protein>
    <recommendedName>
        <fullName evidence="5">Cytochrome c domain-containing protein</fullName>
    </recommendedName>
</protein>
<sequence length="472" mass="52375">MERQSYRTNQTNPNGLIQMILIDIFSYLGRMHPLVVHLPIGFLVLAAIFDLLTYKSKYAFLKPAVPLTLLLGGISATIACVMGWLLSQTGDYDYLTLRNHKYTGISVAVVSFIFYGLKSLFAQRIFKLSDKAFSGLLLAQMCLLSYSGHQGGNLTHGTDYLILEQLTTTQKVKPSSLKEAKVFEDLVLPVLENKCQQCHQHGKKKGDLLLISYQDLLKGGKNGPSIVLGSSAKSELFRRVTLPSEHKEFMPTDGKPALTPDEIALLKWWLDEGKGAENLSFMAVPNHEKMTAMASGILGIAGAILPQDNTQIQTFVNPDIPKKVDEKAVQNAINGGFNIRFMNHTPVMLDVSFINKKETPNLALLAPIAKNIVWLNLNQLNLSNKVGSSIALMSNLEKLRLEKNNISDGIASDLTGLQHLNSLNLNETQVSNLTVNELKKLKSLQHIYVWRTKVLETQRNDTNAHALKIVSK</sequence>
<reference evidence="6 7" key="1">
    <citation type="submission" date="2023-05" db="EMBL/GenBank/DDBJ databases">
        <title>Novel species of genus Flectobacillus isolated from stream in China.</title>
        <authorList>
            <person name="Lu H."/>
        </authorList>
    </citation>
    <scope>NUCLEOTIDE SEQUENCE [LARGE SCALE GENOMIC DNA]</scope>
    <source>
        <strain evidence="6 7">LFS242W</strain>
    </source>
</reference>
<dbReference type="SUPFAM" id="SSF52058">
    <property type="entry name" value="L domain-like"/>
    <property type="match status" value="1"/>
</dbReference>
<keyword evidence="4" id="KW-1133">Transmembrane helix</keyword>
<dbReference type="PANTHER" id="PTHR35889">
    <property type="entry name" value="CYCLOINULO-OLIGOSACCHARIDE FRUCTANOTRANSFERASE-RELATED"/>
    <property type="match status" value="1"/>
</dbReference>
<dbReference type="Pfam" id="PF07635">
    <property type="entry name" value="PSCyt1"/>
    <property type="match status" value="1"/>
</dbReference>
<gene>
    <name evidence="6" type="ORF">QM481_00725</name>
</gene>
<dbReference type="InterPro" id="IPR011429">
    <property type="entry name" value="Cyt_c_Planctomycete-type"/>
</dbReference>
<dbReference type="RefSeq" id="WP_283380258.1">
    <property type="nucleotide sequence ID" value="NZ_JASHIE010000001.1"/>
</dbReference>
<feature type="transmembrane region" description="Helical" evidence="4">
    <location>
        <begin position="34"/>
        <end position="52"/>
    </location>
</feature>
<keyword evidence="2 3" id="KW-0408">Iron</keyword>
<evidence type="ECO:0000259" key="5">
    <source>
        <dbReference type="PROSITE" id="PS51007"/>
    </source>
</evidence>
<evidence type="ECO:0000256" key="4">
    <source>
        <dbReference type="SAM" id="Phobius"/>
    </source>
</evidence>
<feature type="domain" description="Cytochrome c" evidence="5">
    <location>
        <begin position="174"/>
        <end position="320"/>
    </location>
</feature>
<keyword evidence="4" id="KW-0812">Transmembrane</keyword>
<proteinExistence type="predicted"/>
<dbReference type="PANTHER" id="PTHR35889:SF3">
    <property type="entry name" value="F-BOX DOMAIN-CONTAINING PROTEIN"/>
    <property type="match status" value="1"/>
</dbReference>
<keyword evidence="7" id="KW-1185">Reference proteome</keyword>
<dbReference type="InterPro" id="IPR032675">
    <property type="entry name" value="LRR_dom_sf"/>
</dbReference>